<gene>
    <name evidence="2" type="primary">def</name>
    <name evidence="3" type="ORF">UV59_C0023G0015</name>
</gene>
<accession>A0A0G1EMJ9</accession>
<feature type="binding site" evidence="2">
    <location>
        <position position="99"/>
    </location>
    <ligand>
        <name>Fe cation</name>
        <dbReference type="ChEBI" id="CHEBI:24875"/>
    </ligand>
</feature>
<feature type="binding site" evidence="2">
    <location>
        <position position="141"/>
    </location>
    <ligand>
        <name>Fe cation</name>
        <dbReference type="ChEBI" id="CHEBI:24875"/>
    </ligand>
</feature>
<dbReference type="GO" id="GO:0006412">
    <property type="term" value="P:translation"/>
    <property type="evidence" value="ECO:0007669"/>
    <property type="project" value="UniProtKB-UniRule"/>
</dbReference>
<feature type="binding site" evidence="2">
    <location>
        <position position="145"/>
    </location>
    <ligand>
        <name>Fe cation</name>
        <dbReference type="ChEBI" id="CHEBI:24875"/>
    </ligand>
</feature>
<feature type="active site" evidence="2">
    <location>
        <position position="142"/>
    </location>
</feature>
<keyword evidence="2" id="KW-0408">Iron</keyword>
<dbReference type="PATRIC" id="fig|1618436.3.peg.1101"/>
<sequence>MKLIVTIPDQALFTPTKTIAHFDKKLAAVVADMKAALLNTKNPVGVGLAAPQIGINASIFLMRPKEKGEISVHINPQITWVNPELTAGLPEAEHRLEGCLSVPKVWGVVKRHKAVKLMFFNETGKRIEKKYEGFPATIIQHEMDHLSGVLFTTRVLEQKGQFYKPVVNEKGEENLEPYTI</sequence>
<dbReference type="PIRSF" id="PIRSF004749">
    <property type="entry name" value="Pep_def"/>
    <property type="match status" value="1"/>
</dbReference>
<evidence type="ECO:0000256" key="1">
    <source>
        <dbReference type="ARBA" id="ARBA00010759"/>
    </source>
</evidence>
<dbReference type="STRING" id="1618436.UV59_C0023G0015"/>
<dbReference type="InterPro" id="IPR036821">
    <property type="entry name" value="Peptide_deformylase_sf"/>
</dbReference>
<comment type="caution">
    <text evidence="3">The sequence shown here is derived from an EMBL/GenBank/DDBJ whole genome shotgun (WGS) entry which is preliminary data.</text>
</comment>
<dbReference type="SUPFAM" id="SSF56420">
    <property type="entry name" value="Peptide deformylase"/>
    <property type="match status" value="1"/>
</dbReference>
<comment type="similarity">
    <text evidence="1 2">Belongs to the polypeptide deformylase family.</text>
</comment>
<dbReference type="GO" id="GO:0042586">
    <property type="term" value="F:peptide deformylase activity"/>
    <property type="evidence" value="ECO:0007669"/>
    <property type="project" value="UniProtKB-UniRule"/>
</dbReference>
<dbReference type="PANTHER" id="PTHR10458:SF22">
    <property type="entry name" value="PEPTIDE DEFORMYLASE"/>
    <property type="match status" value="1"/>
</dbReference>
<protein>
    <recommendedName>
        <fullName evidence="2">Peptide deformylase</fullName>
        <shortName evidence="2">PDF</shortName>
        <ecNumber evidence="2">3.5.1.88</ecNumber>
    </recommendedName>
    <alternativeName>
        <fullName evidence="2">Polypeptide deformylase</fullName>
    </alternativeName>
</protein>
<proteinExistence type="inferred from homology"/>
<keyword evidence="2" id="KW-0378">Hydrolase</keyword>
<reference evidence="3 4" key="1">
    <citation type="journal article" date="2015" name="Nature">
        <title>rRNA introns, odd ribosomes, and small enigmatic genomes across a large radiation of phyla.</title>
        <authorList>
            <person name="Brown C.T."/>
            <person name="Hug L.A."/>
            <person name="Thomas B.C."/>
            <person name="Sharon I."/>
            <person name="Castelle C.J."/>
            <person name="Singh A."/>
            <person name="Wilkins M.J."/>
            <person name="Williams K.H."/>
            <person name="Banfield J.F."/>
        </authorList>
    </citation>
    <scope>NUCLEOTIDE SEQUENCE [LARGE SCALE GENOMIC DNA]</scope>
</reference>
<dbReference type="PANTHER" id="PTHR10458">
    <property type="entry name" value="PEPTIDE DEFORMYLASE"/>
    <property type="match status" value="1"/>
</dbReference>
<organism evidence="3 4">
    <name type="scientific">Candidatus Gottesmanbacteria bacterium GW2011_GWA1_43_11</name>
    <dbReference type="NCBI Taxonomy" id="1618436"/>
    <lineage>
        <taxon>Bacteria</taxon>
        <taxon>Candidatus Gottesmaniibacteriota</taxon>
    </lineage>
</organism>
<dbReference type="GO" id="GO:0046872">
    <property type="term" value="F:metal ion binding"/>
    <property type="evidence" value="ECO:0007669"/>
    <property type="project" value="UniProtKB-KW"/>
</dbReference>
<dbReference type="PRINTS" id="PR01576">
    <property type="entry name" value="PDEFORMYLASE"/>
</dbReference>
<dbReference type="NCBIfam" id="NF001159">
    <property type="entry name" value="PRK00150.1-3"/>
    <property type="match status" value="1"/>
</dbReference>
<dbReference type="Proteomes" id="UP000034543">
    <property type="component" value="Unassembled WGS sequence"/>
</dbReference>
<dbReference type="InterPro" id="IPR023635">
    <property type="entry name" value="Peptide_deformylase"/>
</dbReference>
<name>A0A0G1EMJ9_9BACT</name>
<comment type="cofactor">
    <cofactor evidence="2">
        <name>Fe(2+)</name>
        <dbReference type="ChEBI" id="CHEBI:29033"/>
    </cofactor>
    <text evidence="2">Binds 1 Fe(2+) ion.</text>
</comment>
<evidence type="ECO:0000313" key="4">
    <source>
        <dbReference type="Proteomes" id="UP000034543"/>
    </source>
</evidence>
<comment type="catalytic activity">
    <reaction evidence="2">
        <text>N-terminal N-formyl-L-methionyl-[peptide] + H2O = N-terminal L-methionyl-[peptide] + formate</text>
        <dbReference type="Rhea" id="RHEA:24420"/>
        <dbReference type="Rhea" id="RHEA-COMP:10639"/>
        <dbReference type="Rhea" id="RHEA-COMP:10640"/>
        <dbReference type="ChEBI" id="CHEBI:15377"/>
        <dbReference type="ChEBI" id="CHEBI:15740"/>
        <dbReference type="ChEBI" id="CHEBI:49298"/>
        <dbReference type="ChEBI" id="CHEBI:64731"/>
        <dbReference type="EC" id="3.5.1.88"/>
    </reaction>
</comment>
<dbReference type="EMBL" id="LCFB01000023">
    <property type="protein sequence ID" value="KKS84261.1"/>
    <property type="molecule type" value="Genomic_DNA"/>
</dbReference>
<dbReference type="EC" id="3.5.1.88" evidence="2"/>
<dbReference type="CDD" id="cd00487">
    <property type="entry name" value="Pep_deformylase"/>
    <property type="match status" value="1"/>
</dbReference>
<dbReference type="Gene3D" id="3.90.45.10">
    <property type="entry name" value="Peptide deformylase"/>
    <property type="match status" value="1"/>
</dbReference>
<keyword evidence="2" id="KW-0479">Metal-binding</keyword>
<dbReference type="NCBIfam" id="TIGR00079">
    <property type="entry name" value="pept_deformyl"/>
    <property type="match status" value="1"/>
</dbReference>
<evidence type="ECO:0000313" key="3">
    <source>
        <dbReference type="EMBL" id="KKS84261.1"/>
    </source>
</evidence>
<dbReference type="HAMAP" id="MF_00163">
    <property type="entry name" value="Pep_deformylase"/>
    <property type="match status" value="1"/>
</dbReference>
<evidence type="ECO:0000256" key="2">
    <source>
        <dbReference type="HAMAP-Rule" id="MF_00163"/>
    </source>
</evidence>
<keyword evidence="2" id="KW-0648">Protein biosynthesis</keyword>
<dbReference type="AlphaFoldDB" id="A0A0G1EMJ9"/>
<dbReference type="Pfam" id="PF01327">
    <property type="entry name" value="Pep_deformylase"/>
    <property type="match status" value="1"/>
</dbReference>
<comment type="function">
    <text evidence="2">Removes the formyl group from the N-terminal Met of newly synthesized proteins. Requires at least a dipeptide for an efficient rate of reaction. N-terminal L-methionine is a prerequisite for activity but the enzyme has broad specificity at other positions.</text>
</comment>